<dbReference type="RefSeq" id="YP_009015805.1">
    <property type="nucleotide sequence ID" value="NC_023719.1"/>
</dbReference>
<evidence type="ECO:0000313" key="2">
    <source>
        <dbReference type="Proteomes" id="UP000009273"/>
    </source>
</evidence>
<gene>
    <name evidence="1" type="primary">502</name>
    <name evidence="1" type="ORF">G_502</name>
</gene>
<evidence type="ECO:0000313" key="1">
    <source>
        <dbReference type="EMBL" id="AEO93760.1"/>
    </source>
</evidence>
<dbReference type="EMBL" id="JN638751">
    <property type="protein sequence ID" value="AEO93760.1"/>
    <property type="molecule type" value="Genomic_DNA"/>
</dbReference>
<accession>G3MAP3</accession>
<sequence length="227" mass="27003">MKEIESYVVDCYADIEMIDFLLEVLPDYQNVLIERHQKFVNSYLKYKKKIRMVGVTYGYSDKDIKRIFWRVQRKLLLEFINRVDQNKLTISEAIKIPKNFDAFLMWQLRQFREDAETVFIYIRSKMIKKLNIDGVSVKRKDQITDVLKELYTIEDLQSVLPKKIYPIANDLLNGMSLTEVAKKYDRNLNYLIVSIVGVKNPRSKSERGWLAYLENDVDNRVIQFPVK</sequence>
<keyword evidence="2" id="KW-1185">Reference proteome</keyword>
<dbReference type="KEGG" id="vg:18563716"/>
<name>G3MAP3_9CAUD</name>
<organism evidence="1 2">
    <name type="scientific">Bacillus phage G</name>
    <dbReference type="NCBI Taxonomy" id="2884420"/>
    <lineage>
        <taxon>Viruses</taxon>
        <taxon>Duplodnaviria</taxon>
        <taxon>Heunggongvirae</taxon>
        <taxon>Uroviricota</taxon>
        <taxon>Caudoviricetes</taxon>
        <taxon>Donellivirus</taxon>
        <taxon>Donellivirus gee</taxon>
    </lineage>
</organism>
<protein>
    <submittedName>
        <fullName evidence="1">Gp502</fullName>
    </submittedName>
</protein>
<reference evidence="1 2" key="1">
    <citation type="submission" date="2011-09" db="EMBL/GenBank/DDBJ databases">
        <authorList>
            <person name="Pope W.H."/>
            <person name="Pedulla M.L."/>
            <person name="Ford M.E."/>
            <person name="Peebles C.L."/>
            <person name="Hatfull G.H."/>
            <person name="Hendrix R.W."/>
        </authorList>
    </citation>
    <scope>NUCLEOTIDE SEQUENCE [LARGE SCALE GENOMIC DNA]</scope>
    <source>
        <strain evidence="1">G</strain>
    </source>
</reference>
<dbReference type="GeneID" id="18563716"/>
<proteinExistence type="predicted"/>
<dbReference type="Proteomes" id="UP000009273">
    <property type="component" value="Segment"/>
</dbReference>